<dbReference type="Gene3D" id="3.30.565.10">
    <property type="entry name" value="Histidine kinase-like ATPase, C-terminal domain"/>
    <property type="match status" value="1"/>
</dbReference>
<organism evidence="3 4">
    <name type="scientific">Candidatus Enterococcus courvalinii</name>
    <dbReference type="NCBI Taxonomy" id="2815329"/>
    <lineage>
        <taxon>Bacteria</taxon>
        <taxon>Bacillati</taxon>
        <taxon>Bacillota</taxon>
        <taxon>Bacilli</taxon>
        <taxon>Lactobacillales</taxon>
        <taxon>Enterococcaceae</taxon>
        <taxon>Enterococcus</taxon>
    </lineage>
</organism>
<dbReference type="PANTHER" id="PTHR40448">
    <property type="entry name" value="TWO-COMPONENT SENSOR HISTIDINE KINASE"/>
    <property type="match status" value="1"/>
</dbReference>
<dbReference type="PANTHER" id="PTHR40448:SF1">
    <property type="entry name" value="TWO-COMPONENT SENSOR HISTIDINE KINASE"/>
    <property type="match status" value="1"/>
</dbReference>
<keyword evidence="4" id="KW-1185">Reference proteome</keyword>
<dbReference type="Proteomes" id="UP000664832">
    <property type="component" value="Unassembled WGS sequence"/>
</dbReference>
<dbReference type="RefSeq" id="WP_206898923.1">
    <property type="nucleotide sequence ID" value="NZ_JAFLWI010000009.1"/>
</dbReference>
<feature type="transmembrane region" description="Helical" evidence="1">
    <location>
        <begin position="157"/>
        <end position="180"/>
    </location>
</feature>
<proteinExistence type="predicted"/>
<gene>
    <name evidence="3" type="ORF">JZO71_07705</name>
</gene>
<dbReference type="GO" id="GO:0016301">
    <property type="term" value="F:kinase activity"/>
    <property type="evidence" value="ECO:0007669"/>
    <property type="project" value="UniProtKB-KW"/>
</dbReference>
<name>A0ABS3I0F8_9ENTE</name>
<feature type="domain" description="Sensor histidine kinase NatK-like C-terminal" evidence="2">
    <location>
        <begin position="328"/>
        <end position="419"/>
    </location>
</feature>
<dbReference type="InterPro" id="IPR032834">
    <property type="entry name" value="NatK-like_C"/>
</dbReference>
<feature type="transmembrane region" description="Helical" evidence="1">
    <location>
        <begin position="35"/>
        <end position="53"/>
    </location>
</feature>
<evidence type="ECO:0000313" key="4">
    <source>
        <dbReference type="Proteomes" id="UP000664832"/>
    </source>
</evidence>
<keyword evidence="3" id="KW-0808">Transferase</keyword>
<keyword evidence="1" id="KW-1133">Transmembrane helix</keyword>
<feature type="transmembrane region" description="Helical" evidence="1">
    <location>
        <begin position="84"/>
        <end position="106"/>
    </location>
</feature>
<comment type="caution">
    <text evidence="3">The sequence shown here is derived from an EMBL/GenBank/DDBJ whole genome shotgun (WGS) entry which is preliminary data.</text>
</comment>
<feature type="transmembrane region" description="Helical" evidence="1">
    <location>
        <begin position="186"/>
        <end position="205"/>
    </location>
</feature>
<feature type="transmembrane region" description="Helical" evidence="1">
    <location>
        <begin position="6"/>
        <end position="23"/>
    </location>
</feature>
<dbReference type="InterPro" id="IPR036890">
    <property type="entry name" value="HATPase_C_sf"/>
</dbReference>
<feature type="transmembrane region" description="Helical" evidence="1">
    <location>
        <begin position="118"/>
        <end position="137"/>
    </location>
</feature>
<keyword evidence="1" id="KW-0472">Membrane</keyword>
<sequence>MDIIYISISVFVETLLSWYLFKSDGHSKSIKGSKLFRLGIIMGIVIILGLTSINTVFTNFSNLVTFFVINIYVAKMFDVNNRRILYLVGSYFLYSMISEAISFYTLDSLFFTNESENTFLLVGLFLTSTLKMIFVVYSSSKSMQQKHDNIPVRVFQWLLTIPFLSSSILVGVLYLDYYYVDFSKKWVFLILLSIFLMNVAVFILINNISDYYKRYIDSLRTMSSIEKKLQYYKSIEESFENVRLIKHDLKNSLTTTLALLENNQADKAKDFLGEIINQSEKSEVKFYTWNEILNYILNEKIGIAEKNNIAVSHNILIPEKFSIGNDVLSVIIGNLLDNSINACIEMDDRLNKEIKINIKLIKRNLVLKIENTYDSSMVVPRKTKSTGLGLRSVKKLIDEKHGIYKIEKTDSCYATSIVLFDVTN</sequence>
<reference evidence="3 4" key="1">
    <citation type="submission" date="2021-03" db="EMBL/GenBank/DDBJ databases">
        <title>Enterococcal diversity collection.</title>
        <authorList>
            <person name="Gilmore M.S."/>
            <person name="Schwartzman J."/>
            <person name="Van Tyne D."/>
            <person name="Martin M."/>
            <person name="Earl A.M."/>
            <person name="Manson A.L."/>
            <person name="Straub T."/>
            <person name="Salamzade R."/>
            <person name="Saavedra J."/>
            <person name="Lebreton F."/>
            <person name="Prichula J."/>
            <person name="Schaufler K."/>
            <person name="Gaca A."/>
            <person name="Sgardioli B."/>
            <person name="Wagenaar J."/>
            <person name="Strong T."/>
        </authorList>
    </citation>
    <scope>NUCLEOTIDE SEQUENCE [LARGE SCALE GENOMIC DNA]</scope>
    <source>
        <strain evidence="3 4">MSG2901</strain>
    </source>
</reference>
<evidence type="ECO:0000259" key="2">
    <source>
        <dbReference type="Pfam" id="PF14501"/>
    </source>
</evidence>
<dbReference type="Pfam" id="PF14501">
    <property type="entry name" value="HATPase_c_5"/>
    <property type="match status" value="1"/>
</dbReference>
<dbReference type="SUPFAM" id="SSF55874">
    <property type="entry name" value="ATPase domain of HSP90 chaperone/DNA topoisomerase II/histidine kinase"/>
    <property type="match status" value="1"/>
</dbReference>
<accession>A0ABS3I0F8</accession>
<evidence type="ECO:0000313" key="3">
    <source>
        <dbReference type="EMBL" id="MBO0482201.1"/>
    </source>
</evidence>
<keyword evidence="3" id="KW-0418">Kinase</keyword>
<keyword evidence="1" id="KW-0812">Transmembrane</keyword>
<evidence type="ECO:0000256" key="1">
    <source>
        <dbReference type="SAM" id="Phobius"/>
    </source>
</evidence>
<protein>
    <submittedName>
        <fullName evidence="3">Sensor histidine kinase</fullName>
    </submittedName>
</protein>
<dbReference type="EMBL" id="JAFLWI010000009">
    <property type="protein sequence ID" value="MBO0482201.1"/>
    <property type="molecule type" value="Genomic_DNA"/>
</dbReference>